<sequence>MPYRIATLLAAASFTLPSSFMPAAAQEARRPSHCIAIADAAPGITYLHKAAWTQPVPQYSVRLHYIGHASYMIQTPGGLSAITDYNGYIGPTTMVPDIVTMNHAHGTHWTANPDPAIPNVLEGWGEFGMGIEHHLDLGEMLIRNISTDIRSAYGGSEDHGNSIFVFEVEGLCIGHLGHLHHEPNDRQYAALGRLDVLMVPVDGGYTMALDAMVRVVERLRSSIILPMHWFSGHSLERFLADVSDPFAVQRLDGPELTVSLRDLPSRPTVMVLQPEWLTD</sequence>
<dbReference type="GO" id="GO:0016787">
    <property type="term" value="F:hydrolase activity"/>
    <property type="evidence" value="ECO:0007669"/>
    <property type="project" value="UniProtKB-KW"/>
</dbReference>
<dbReference type="PANTHER" id="PTHR39189">
    <property type="entry name" value="UPF0173 METAL-DEPENDENT HYDROLASE YTKL"/>
    <property type="match status" value="1"/>
</dbReference>
<dbReference type="PANTHER" id="PTHR39189:SF1">
    <property type="entry name" value="UPF0173 METAL-DEPENDENT HYDROLASE YTKL"/>
    <property type="match status" value="1"/>
</dbReference>
<comment type="caution">
    <text evidence="2">The sequence shown here is derived from an EMBL/GenBank/DDBJ whole genome shotgun (WGS) entry which is preliminary data.</text>
</comment>
<name>A0A8J2ZMG4_9RHOB</name>
<dbReference type="Proteomes" id="UP000617145">
    <property type="component" value="Unassembled WGS sequence"/>
</dbReference>
<protein>
    <submittedName>
        <fullName evidence="2">Zn-dependent hydrolase</fullName>
    </submittedName>
</protein>
<dbReference type="EMBL" id="BMJV01000008">
    <property type="protein sequence ID" value="GGG82262.1"/>
    <property type="molecule type" value="Genomic_DNA"/>
</dbReference>
<gene>
    <name evidence="2" type="ORF">GCM10011415_34920</name>
</gene>
<keyword evidence="3" id="KW-1185">Reference proteome</keyword>
<feature type="signal peptide" evidence="1">
    <location>
        <begin position="1"/>
        <end position="25"/>
    </location>
</feature>
<dbReference type="SUPFAM" id="SSF56281">
    <property type="entry name" value="Metallo-hydrolase/oxidoreductase"/>
    <property type="match status" value="1"/>
</dbReference>
<dbReference type="InterPro" id="IPR036866">
    <property type="entry name" value="RibonucZ/Hydroxyglut_hydro"/>
</dbReference>
<dbReference type="Gene3D" id="3.60.15.10">
    <property type="entry name" value="Ribonuclease Z/Hydroxyacylglutathione hydrolase-like"/>
    <property type="match status" value="1"/>
</dbReference>
<reference evidence="2" key="2">
    <citation type="submission" date="2020-09" db="EMBL/GenBank/DDBJ databases">
        <authorList>
            <person name="Sun Q."/>
            <person name="Zhou Y."/>
        </authorList>
    </citation>
    <scope>NUCLEOTIDE SEQUENCE</scope>
    <source>
        <strain evidence="2">CGMCC 1.15762</strain>
    </source>
</reference>
<reference evidence="2" key="1">
    <citation type="journal article" date="2014" name="Int. J. Syst. Evol. Microbiol.">
        <title>Complete genome sequence of Corynebacterium casei LMG S-19264T (=DSM 44701T), isolated from a smear-ripened cheese.</title>
        <authorList>
            <consortium name="US DOE Joint Genome Institute (JGI-PGF)"/>
            <person name="Walter F."/>
            <person name="Albersmeier A."/>
            <person name="Kalinowski J."/>
            <person name="Ruckert C."/>
        </authorList>
    </citation>
    <scope>NUCLEOTIDE SEQUENCE</scope>
    <source>
        <strain evidence="2">CGMCC 1.15762</strain>
    </source>
</reference>
<evidence type="ECO:0000313" key="3">
    <source>
        <dbReference type="Proteomes" id="UP000617145"/>
    </source>
</evidence>
<accession>A0A8J2ZMG4</accession>
<organism evidence="2 3">
    <name type="scientific">Salipiger pallidus</name>
    <dbReference type="NCBI Taxonomy" id="1775170"/>
    <lineage>
        <taxon>Bacteria</taxon>
        <taxon>Pseudomonadati</taxon>
        <taxon>Pseudomonadota</taxon>
        <taxon>Alphaproteobacteria</taxon>
        <taxon>Rhodobacterales</taxon>
        <taxon>Roseobacteraceae</taxon>
        <taxon>Salipiger</taxon>
    </lineage>
</organism>
<evidence type="ECO:0000256" key="1">
    <source>
        <dbReference type="SAM" id="SignalP"/>
    </source>
</evidence>
<keyword evidence="1" id="KW-0732">Signal</keyword>
<dbReference type="Pfam" id="PF13483">
    <property type="entry name" value="Lactamase_B_3"/>
    <property type="match status" value="1"/>
</dbReference>
<dbReference type="AlphaFoldDB" id="A0A8J2ZMG4"/>
<keyword evidence="2" id="KW-0378">Hydrolase</keyword>
<evidence type="ECO:0000313" key="2">
    <source>
        <dbReference type="EMBL" id="GGG82262.1"/>
    </source>
</evidence>
<proteinExistence type="predicted"/>
<feature type="chain" id="PRO_5035311765" evidence="1">
    <location>
        <begin position="26"/>
        <end position="279"/>
    </location>
</feature>